<dbReference type="Proteomes" id="UP000478546">
    <property type="component" value="Unassembled WGS sequence"/>
</dbReference>
<dbReference type="RefSeq" id="WP_162347121.1">
    <property type="nucleotide sequence ID" value="NZ_JAAEAA010000019.1"/>
</dbReference>
<dbReference type="GO" id="GO:1900376">
    <property type="term" value="P:regulation of secondary metabolite biosynthetic process"/>
    <property type="evidence" value="ECO:0007669"/>
    <property type="project" value="TreeGrafter"/>
</dbReference>
<evidence type="ECO:0000256" key="1">
    <source>
        <dbReference type="ARBA" id="ARBA00007957"/>
    </source>
</evidence>
<protein>
    <submittedName>
        <fullName evidence="9">Transcriptional repressor</fullName>
    </submittedName>
</protein>
<dbReference type="Gene3D" id="3.30.1490.190">
    <property type="match status" value="1"/>
</dbReference>
<evidence type="ECO:0000313" key="9">
    <source>
        <dbReference type="EMBL" id="NDK57062.1"/>
    </source>
</evidence>
<evidence type="ECO:0000256" key="2">
    <source>
        <dbReference type="ARBA" id="ARBA00022491"/>
    </source>
</evidence>
<comment type="similarity">
    <text evidence="1">Belongs to the Fur family.</text>
</comment>
<keyword evidence="2" id="KW-0678">Repressor</keyword>
<evidence type="ECO:0000256" key="4">
    <source>
        <dbReference type="ARBA" id="ARBA00023015"/>
    </source>
</evidence>
<feature type="binding site" evidence="7">
    <location>
        <position position="97"/>
    </location>
    <ligand>
        <name>Zn(2+)</name>
        <dbReference type="ChEBI" id="CHEBI:29105"/>
    </ligand>
</feature>
<dbReference type="Pfam" id="PF01475">
    <property type="entry name" value="FUR"/>
    <property type="match status" value="1"/>
</dbReference>
<dbReference type="InterPro" id="IPR036388">
    <property type="entry name" value="WH-like_DNA-bd_sf"/>
</dbReference>
<organism evidence="9 10">
    <name type="scientific">Pontibacter fetidus</name>
    <dbReference type="NCBI Taxonomy" id="2700082"/>
    <lineage>
        <taxon>Bacteria</taxon>
        <taxon>Pseudomonadati</taxon>
        <taxon>Bacteroidota</taxon>
        <taxon>Cytophagia</taxon>
        <taxon>Cytophagales</taxon>
        <taxon>Hymenobacteraceae</taxon>
        <taxon>Pontibacter</taxon>
    </lineage>
</organism>
<keyword evidence="10" id="KW-1185">Reference proteome</keyword>
<evidence type="ECO:0000313" key="10">
    <source>
        <dbReference type="Proteomes" id="UP000478546"/>
    </source>
</evidence>
<comment type="cofactor">
    <cofactor evidence="7">
        <name>Zn(2+)</name>
        <dbReference type="ChEBI" id="CHEBI:29105"/>
    </cofactor>
    <text evidence="7">Binds 1 zinc ion per subunit.</text>
</comment>
<comment type="caution">
    <text evidence="9">The sequence shown here is derived from an EMBL/GenBank/DDBJ whole genome shotgun (WGS) entry which is preliminary data.</text>
</comment>
<dbReference type="InterPro" id="IPR002481">
    <property type="entry name" value="FUR"/>
</dbReference>
<evidence type="ECO:0000256" key="5">
    <source>
        <dbReference type="ARBA" id="ARBA00023125"/>
    </source>
</evidence>
<evidence type="ECO:0000256" key="8">
    <source>
        <dbReference type="PIRSR" id="PIRSR602481-2"/>
    </source>
</evidence>
<dbReference type="Gene3D" id="1.10.10.10">
    <property type="entry name" value="Winged helix-like DNA-binding domain superfamily/Winged helix DNA-binding domain"/>
    <property type="match status" value="1"/>
</dbReference>
<evidence type="ECO:0000256" key="6">
    <source>
        <dbReference type="ARBA" id="ARBA00023163"/>
    </source>
</evidence>
<reference evidence="9 10" key="1">
    <citation type="submission" date="2020-01" db="EMBL/GenBank/DDBJ databases">
        <authorList>
            <person name="Kim M.K."/>
        </authorList>
    </citation>
    <scope>NUCLEOTIDE SEQUENCE [LARGE SCALE GENOMIC DNA]</scope>
    <source>
        <strain evidence="9 10">BT213</strain>
    </source>
</reference>
<keyword evidence="6" id="KW-0804">Transcription</keyword>
<proteinExistence type="inferred from homology"/>
<dbReference type="GO" id="GO:0045892">
    <property type="term" value="P:negative regulation of DNA-templated transcription"/>
    <property type="evidence" value="ECO:0007669"/>
    <property type="project" value="TreeGrafter"/>
</dbReference>
<dbReference type="GO" id="GO:0000976">
    <property type="term" value="F:transcription cis-regulatory region binding"/>
    <property type="evidence" value="ECO:0007669"/>
    <property type="project" value="TreeGrafter"/>
</dbReference>
<comment type="cofactor">
    <cofactor evidence="8">
        <name>Mn(2+)</name>
        <dbReference type="ChEBI" id="CHEBI:29035"/>
    </cofactor>
    <cofactor evidence="8">
        <name>Fe(2+)</name>
        <dbReference type="ChEBI" id="CHEBI:29033"/>
    </cofactor>
    <text evidence="8">Binds 1 Mn(2+) or Fe(2+) ion per subunit.</text>
</comment>
<keyword evidence="5" id="KW-0238">DNA-binding</keyword>
<dbReference type="AlphaFoldDB" id="A0A6B2HB50"/>
<evidence type="ECO:0000256" key="3">
    <source>
        <dbReference type="ARBA" id="ARBA00022833"/>
    </source>
</evidence>
<dbReference type="InterPro" id="IPR043135">
    <property type="entry name" value="Fur_C"/>
</dbReference>
<dbReference type="SUPFAM" id="SSF46785">
    <property type="entry name" value="Winged helix' DNA-binding domain"/>
    <property type="match status" value="1"/>
</dbReference>
<accession>A0A6B2HB50</accession>
<evidence type="ECO:0000256" key="7">
    <source>
        <dbReference type="PIRSR" id="PIRSR602481-1"/>
    </source>
</evidence>
<feature type="binding site" evidence="8">
    <location>
        <position position="112"/>
    </location>
    <ligand>
        <name>Fe cation</name>
        <dbReference type="ChEBI" id="CHEBI:24875"/>
    </ligand>
</feature>
<keyword evidence="7" id="KW-0479">Metal-binding</keyword>
<name>A0A6B2HB50_9BACT</name>
<sequence length="157" mass="17838">MQQLTRQELHKHIAASGLKATSQRMVVYEAIVALHGHHPTAEEVYQHLKPANPSISLGTVYKTLDTFAEAELVRRVLTEEGGKRYDTNTTTHSHIYCSNTREIIDFEDPELESVLRDFFSKRQVENFEIKSFAVQLTGKRVEPDKQISISGVSNQNL</sequence>
<dbReference type="CDD" id="cd07153">
    <property type="entry name" value="Fur_like"/>
    <property type="match status" value="1"/>
</dbReference>
<keyword evidence="8" id="KW-0408">Iron</keyword>
<gene>
    <name evidence="9" type="ORF">GWO68_14140</name>
</gene>
<dbReference type="InterPro" id="IPR036390">
    <property type="entry name" value="WH_DNA-bd_sf"/>
</dbReference>
<dbReference type="GO" id="GO:0008270">
    <property type="term" value="F:zinc ion binding"/>
    <property type="evidence" value="ECO:0007669"/>
    <property type="project" value="TreeGrafter"/>
</dbReference>
<keyword evidence="3 7" id="KW-0862">Zinc</keyword>
<keyword evidence="4" id="KW-0805">Transcription regulation</keyword>
<dbReference type="GO" id="GO:0003700">
    <property type="term" value="F:DNA-binding transcription factor activity"/>
    <property type="evidence" value="ECO:0007669"/>
    <property type="project" value="InterPro"/>
</dbReference>
<dbReference type="PANTHER" id="PTHR33202">
    <property type="entry name" value="ZINC UPTAKE REGULATION PROTEIN"/>
    <property type="match status" value="1"/>
</dbReference>
<dbReference type="EMBL" id="JAAEAA010000019">
    <property type="protein sequence ID" value="NDK57062.1"/>
    <property type="molecule type" value="Genomic_DNA"/>
</dbReference>
<dbReference type="PANTHER" id="PTHR33202:SF7">
    <property type="entry name" value="FERRIC UPTAKE REGULATION PROTEIN"/>
    <property type="match status" value="1"/>
</dbReference>